<evidence type="ECO:0000313" key="9">
    <source>
        <dbReference type="EMBL" id="MDQ0166028.1"/>
    </source>
</evidence>
<keyword evidence="4 7" id="KW-0812">Transmembrane</keyword>
<evidence type="ECO:0000256" key="2">
    <source>
        <dbReference type="ARBA" id="ARBA00009298"/>
    </source>
</evidence>
<keyword evidence="3" id="KW-1003">Cell membrane</keyword>
<dbReference type="SUPFAM" id="SSF55021">
    <property type="entry name" value="ACT-like"/>
    <property type="match status" value="1"/>
</dbReference>
<evidence type="ECO:0000313" key="10">
    <source>
        <dbReference type="Proteomes" id="UP001235840"/>
    </source>
</evidence>
<dbReference type="PANTHER" id="PTHR33778">
    <property type="entry name" value="PROTEIN MGTC"/>
    <property type="match status" value="1"/>
</dbReference>
<feature type="transmembrane region" description="Helical" evidence="7">
    <location>
        <begin position="46"/>
        <end position="66"/>
    </location>
</feature>
<dbReference type="PROSITE" id="PS51671">
    <property type="entry name" value="ACT"/>
    <property type="match status" value="1"/>
</dbReference>
<feature type="domain" description="ACT" evidence="8">
    <location>
        <begin position="165"/>
        <end position="240"/>
    </location>
</feature>
<evidence type="ECO:0000256" key="4">
    <source>
        <dbReference type="ARBA" id="ARBA00022692"/>
    </source>
</evidence>
<feature type="transmembrane region" description="Helical" evidence="7">
    <location>
        <begin position="86"/>
        <end position="104"/>
    </location>
</feature>
<reference evidence="9 10" key="1">
    <citation type="submission" date="2023-07" db="EMBL/GenBank/DDBJ databases">
        <title>Genomic Encyclopedia of Type Strains, Phase IV (KMG-IV): sequencing the most valuable type-strain genomes for metagenomic binning, comparative biology and taxonomic classification.</title>
        <authorList>
            <person name="Goeker M."/>
        </authorList>
    </citation>
    <scope>NUCLEOTIDE SEQUENCE [LARGE SCALE GENOMIC DNA]</scope>
    <source>
        <strain evidence="9 10">DSM 12751</strain>
    </source>
</reference>
<dbReference type="EMBL" id="JAUSTY010000007">
    <property type="protein sequence ID" value="MDQ0166028.1"/>
    <property type="molecule type" value="Genomic_DNA"/>
</dbReference>
<evidence type="ECO:0000259" key="8">
    <source>
        <dbReference type="PROSITE" id="PS51671"/>
    </source>
</evidence>
<comment type="caution">
    <text evidence="9">The sequence shown here is derived from an EMBL/GenBank/DDBJ whole genome shotgun (WGS) entry which is preliminary data.</text>
</comment>
<dbReference type="PANTHER" id="PTHR33778:SF1">
    <property type="entry name" value="MAGNESIUM TRANSPORTER YHID-RELATED"/>
    <property type="match status" value="1"/>
</dbReference>
<dbReference type="InterPro" id="IPR045865">
    <property type="entry name" value="ACT-like_dom_sf"/>
</dbReference>
<evidence type="ECO:0000256" key="1">
    <source>
        <dbReference type="ARBA" id="ARBA00004651"/>
    </source>
</evidence>
<feature type="transmembrane region" description="Helical" evidence="7">
    <location>
        <begin position="134"/>
        <end position="153"/>
    </location>
</feature>
<evidence type="ECO:0000256" key="7">
    <source>
        <dbReference type="SAM" id="Phobius"/>
    </source>
</evidence>
<comment type="similarity">
    <text evidence="2">Belongs to the MgtC/SapB family.</text>
</comment>
<dbReference type="RefSeq" id="WP_307393933.1">
    <property type="nucleotide sequence ID" value="NZ_BAAADK010000048.1"/>
</dbReference>
<keyword evidence="10" id="KW-1185">Reference proteome</keyword>
<protein>
    <submittedName>
        <fullName evidence="9">Mg2+ transporter-C (MgtC) family protein</fullName>
    </submittedName>
</protein>
<name>A0ABT9VYF3_9BACI</name>
<evidence type="ECO:0000256" key="3">
    <source>
        <dbReference type="ARBA" id="ARBA00022475"/>
    </source>
</evidence>
<keyword evidence="6 7" id="KW-0472">Membrane</keyword>
<evidence type="ECO:0000256" key="5">
    <source>
        <dbReference type="ARBA" id="ARBA00022989"/>
    </source>
</evidence>
<comment type="subcellular location">
    <subcellularLocation>
        <location evidence="1">Cell membrane</location>
        <topology evidence="1">Multi-pass membrane protein</topology>
    </subcellularLocation>
</comment>
<feature type="transmembrane region" description="Helical" evidence="7">
    <location>
        <begin position="15"/>
        <end position="34"/>
    </location>
</feature>
<sequence length="240" mass="26155">MEWLQDAWQAFTGTHYYEITIRLLLATFLGGLVGIEREQNNHPAGFRTHILVCVGSTLIMLISMYGFEEFIYNNPQINTIQDPARLAAQVVSGIGFLGAGTILVHGGTIRGLTTAASLWVVAGIGLALGTGFYYGAALATVLVLVSLVVLNKIEEAFIRKGKSQLIQITVKDSPGKLGEIATKIGDRKISIRRLSIEEGKEQEGYVKLTVDVRLPNKAILFQIVDELRQIDGITDVSIGK</sequence>
<accession>A0ABT9VYF3</accession>
<dbReference type="Pfam" id="PF02308">
    <property type="entry name" value="MgtC"/>
    <property type="match status" value="1"/>
</dbReference>
<dbReference type="InterPro" id="IPR049177">
    <property type="entry name" value="MgtC_SapB_SrpB_YhiD_N"/>
</dbReference>
<dbReference type="PRINTS" id="PR01837">
    <property type="entry name" value="MGTCSAPBPROT"/>
</dbReference>
<organism evidence="9 10">
    <name type="scientific">Caldalkalibacillus horti</name>
    <dbReference type="NCBI Taxonomy" id="77523"/>
    <lineage>
        <taxon>Bacteria</taxon>
        <taxon>Bacillati</taxon>
        <taxon>Bacillota</taxon>
        <taxon>Bacilli</taxon>
        <taxon>Bacillales</taxon>
        <taxon>Bacillaceae</taxon>
        <taxon>Caldalkalibacillus</taxon>
    </lineage>
</organism>
<evidence type="ECO:0000256" key="6">
    <source>
        <dbReference type="ARBA" id="ARBA00023136"/>
    </source>
</evidence>
<dbReference type="InterPro" id="IPR002912">
    <property type="entry name" value="ACT_dom"/>
</dbReference>
<dbReference type="Pfam" id="PF13291">
    <property type="entry name" value="ACT_4"/>
    <property type="match status" value="1"/>
</dbReference>
<keyword evidence="5 7" id="KW-1133">Transmembrane helix</keyword>
<dbReference type="Gene3D" id="3.30.70.260">
    <property type="match status" value="1"/>
</dbReference>
<dbReference type="InterPro" id="IPR003416">
    <property type="entry name" value="MgtC/SapB/SrpB/YhiD_fam"/>
</dbReference>
<proteinExistence type="inferred from homology"/>
<gene>
    <name evidence="9" type="ORF">J2S11_001929</name>
</gene>
<dbReference type="Proteomes" id="UP001235840">
    <property type="component" value="Unassembled WGS sequence"/>
</dbReference>